<comment type="caution">
    <text evidence="2">The sequence shown here is derived from an EMBL/GenBank/DDBJ whole genome shotgun (WGS) entry which is preliminary data.</text>
</comment>
<reference evidence="2 3" key="2">
    <citation type="submission" date="2020-03" db="EMBL/GenBank/DDBJ databases">
        <title>Kangsaoukella pontilimi gen. nov., sp. nov., a new member of the family Rhodobacteraceae isolated from a tidal mudflat.</title>
        <authorList>
            <person name="Kim I.S."/>
        </authorList>
    </citation>
    <scope>NUCLEOTIDE SEQUENCE [LARGE SCALE GENOMIC DNA]</scope>
    <source>
        <strain evidence="2 3">GH1-50</strain>
    </source>
</reference>
<sequence>MGATLNRLRSRWRVLLFWIVLLGIGWLVGDALRTALLPELRPMDTPMFNKMVVSALVLYVVLAAIPFVPGAEIGFALLFLFGAVAAPVVYLGMVGALTLSFLIARLVPHETLCGGLAWLGLKRTAALVRRIHETPAAERDAILLELVPEGALKKAFENRYVTLAILINTPGNSLIGGGGGLAFAAGASGLYGLPQFLLTILIAVAPLPVFFFLTM</sequence>
<dbReference type="AlphaFoldDB" id="A0A7C9J4Q2"/>
<dbReference type="EMBL" id="WUPT01000002">
    <property type="protein sequence ID" value="MXQ08901.1"/>
    <property type="molecule type" value="Genomic_DNA"/>
</dbReference>
<dbReference type="Proteomes" id="UP000480350">
    <property type="component" value="Unassembled WGS sequence"/>
</dbReference>
<evidence type="ECO:0000313" key="3">
    <source>
        <dbReference type="Proteomes" id="UP000480350"/>
    </source>
</evidence>
<evidence type="ECO:0008006" key="4">
    <source>
        <dbReference type="Google" id="ProtNLM"/>
    </source>
</evidence>
<feature type="transmembrane region" description="Helical" evidence="1">
    <location>
        <begin position="12"/>
        <end position="28"/>
    </location>
</feature>
<gene>
    <name evidence="2" type="ORF">GQ651_13690</name>
</gene>
<keyword evidence="1" id="KW-0472">Membrane</keyword>
<proteinExistence type="predicted"/>
<keyword evidence="1" id="KW-1133">Transmembrane helix</keyword>
<accession>A0A7C9J4Q2</accession>
<name>A0A7C9J4Q2_9RHOB</name>
<feature type="transmembrane region" description="Helical" evidence="1">
    <location>
        <begin position="99"/>
        <end position="121"/>
    </location>
</feature>
<feature type="transmembrane region" description="Helical" evidence="1">
    <location>
        <begin position="191"/>
        <end position="213"/>
    </location>
</feature>
<feature type="transmembrane region" description="Helical" evidence="1">
    <location>
        <begin position="160"/>
        <end position="185"/>
    </location>
</feature>
<evidence type="ECO:0000313" key="2">
    <source>
        <dbReference type="EMBL" id="MXQ08901.1"/>
    </source>
</evidence>
<feature type="transmembrane region" description="Helical" evidence="1">
    <location>
        <begin position="75"/>
        <end position="93"/>
    </location>
</feature>
<feature type="transmembrane region" description="Helical" evidence="1">
    <location>
        <begin position="48"/>
        <end position="68"/>
    </location>
</feature>
<dbReference type="RefSeq" id="WP_160764793.1">
    <property type="nucleotide sequence ID" value="NZ_WUPT01000002.1"/>
</dbReference>
<protein>
    <recommendedName>
        <fullName evidence="4">TVP38/TMEM64 family membrane protein</fullName>
    </recommendedName>
</protein>
<organism evidence="2 3">
    <name type="scientific">Kangsaoukella pontilimi</name>
    <dbReference type="NCBI Taxonomy" id="2691042"/>
    <lineage>
        <taxon>Bacteria</taxon>
        <taxon>Pseudomonadati</taxon>
        <taxon>Pseudomonadota</taxon>
        <taxon>Alphaproteobacteria</taxon>
        <taxon>Rhodobacterales</taxon>
        <taxon>Paracoccaceae</taxon>
        <taxon>Kangsaoukella</taxon>
    </lineage>
</organism>
<keyword evidence="3" id="KW-1185">Reference proteome</keyword>
<keyword evidence="1" id="KW-0812">Transmembrane</keyword>
<reference evidence="2 3" key="1">
    <citation type="submission" date="2019-12" db="EMBL/GenBank/DDBJ databases">
        <authorList>
            <person name="Lee S.D."/>
        </authorList>
    </citation>
    <scope>NUCLEOTIDE SEQUENCE [LARGE SCALE GENOMIC DNA]</scope>
    <source>
        <strain evidence="2 3">GH1-50</strain>
    </source>
</reference>
<evidence type="ECO:0000256" key="1">
    <source>
        <dbReference type="SAM" id="Phobius"/>
    </source>
</evidence>